<evidence type="ECO:0000313" key="2">
    <source>
        <dbReference type="EMBL" id="CAE6427212.1"/>
    </source>
</evidence>
<name>A0A8H2XHP6_9AGAM</name>
<dbReference type="EMBL" id="CAJMWR010001486">
    <property type="protein sequence ID" value="CAE6427212.1"/>
    <property type="molecule type" value="Genomic_DNA"/>
</dbReference>
<dbReference type="GO" id="GO:0006623">
    <property type="term" value="P:protein targeting to vacuole"/>
    <property type="evidence" value="ECO:0007669"/>
    <property type="project" value="TreeGrafter"/>
</dbReference>
<reference evidence="2" key="1">
    <citation type="submission" date="2021-01" db="EMBL/GenBank/DDBJ databases">
        <authorList>
            <person name="Kaushik A."/>
        </authorList>
    </citation>
    <scope>NUCLEOTIDE SEQUENCE</scope>
    <source>
        <strain evidence="2">AG1-1A</strain>
    </source>
</reference>
<protein>
    <submittedName>
        <fullName evidence="2">Uncharacterized protein</fullName>
    </submittedName>
</protein>
<accession>A0A8H2XHP6</accession>
<proteinExistence type="inferred from homology"/>
<dbReference type="Proteomes" id="UP000663840">
    <property type="component" value="Unassembled WGS sequence"/>
</dbReference>
<dbReference type="PANTHER" id="PTHR16166">
    <property type="entry name" value="VACUOLAR PROTEIN SORTING-ASSOCIATED PROTEIN VPS13"/>
    <property type="match status" value="1"/>
</dbReference>
<evidence type="ECO:0000256" key="1">
    <source>
        <dbReference type="ARBA" id="ARBA00006545"/>
    </source>
</evidence>
<evidence type="ECO:0000313" key="3">
    <source>
        <dbReference type="Proteomes" id="UP000663840"/>
    </source>
</evidence>
<dbReference type="AlphaFoldDB" id="A0A8H2XHP6"/>
<comment type="caution">
    <text evidence="2">The sequence shown here is derived from an EMBL/GenBank/DDBJ whole genome shotgun (WGS) entry which is preliminary data.</text>
</comment>
<dbReference type="InterPro" id="IPR026847">
    <property type="entry name" value="VPS13"/>
</dbReference>
<organism evidence="2 3">
    <name type="scientific">Rhizoctonia solani</name>
    <dbReference type="NCBI Taxonomy" id="456999"/>
    <lineage>
        <taxon>Eukaryota</taxon>
        <taxon>Fungi</taxon>
        <taxon>Dikarya</taxon>
        <taxon>Basidiomycota</taxon>
        <taxon>Agaricomycotina</taxon>
        <taxon>Agaricomycetes</taxon>
        <taxon>Cantharellales</taxon>
        <taxon>Ceratobasidiaceae</taxon>
        <taxon>Rhizoctonia</taxon>
    </lineage>
</organism>
<dbReference type="GO" id="GO:0045053">
    <property type="term" value="P:protein retention in Golgi apparatus"/>
    <property type="evidence" value="ECO:0007669"/>
    <property type="project" value="TreeGrafter"/>
</dbReference>
<dbReference type="PANTHER" id="PTHR16166:SF93">
    <property type="entry name" value="INTERMEMBRANE LIPID TRANSFER PROTEIN VPS13"/>
    <property type="match status" value="1"/>
</dbReference>
<gene>
    <name evidence="2" type="ORF">RDB_LOCUS61359</name>
</gene>
<sequence>MGSGFVEGGKGFAYGFYDGVVGLVADPVKGFKEKGALGAAVGVGTGALNLTIKPAAGIFQLFSMPVEGGVRGIRTLFSKDVSQERVAARRAEGIHALNESNQTEQEVVVQAFTEYKAKTLRERKGKGKMT</sequence>
<comment type="similarity">
    <text evidence="1">Belongs to the VPS13 family.</text>
</comment>